<dbReference type="STRING" id="695850.A0A067C9Q3"/>
<name>A0A067C9Q3_SAPPC</name>
<reference evidence="3 4" key="1">
    <citation type="journal article" date="2013" name="PLoS Genet.">
        <title>Distinctive expansion of potential virulence genes in the genome of the oomycete fish pathogen Saprolegnia parasitica.</title>
        <authorList>
            <person name="Jiang R.H."/>
            <person name="de Bruijn I."/>
            <person name="Haas B.J."/>
            <person name="Belmonte R."/>
            <person name="Lobach L."/>
            <person name="Christie J."/>
            <person name="van den Ackerveken G."/>
            <person name="Bottin A."/>
            <person name="Bulone V."/>
            <person name="Diaz-Moreno S.M."/>
            <person name="Dumas B."/>
            <person name="Fan L."/>
            <person name="Gaulin E."/>
            <person name="Govers F."/>
            <person name="Grenville-Briggs L.J."/>
            <person name="Horner N.R."/>
            <person name="Levin J.Z."/>
            <person name="Mammella M."/>
            <person name="Meijer H.J."/>
            <person name="Morris P."/>
            <person name="Nusbaum C."/>
            <person name="Oome S."/>
            <person name="Phillips A.J."/>
            <person name="van Rooyen D."/>
            <person name="Rzeszutek E."/>
            <person name="Saraiva M."/>
            <person name="Secombes C.J."/>
            <person name="Seidl M.F."/>
            <person name="Snel B."/>
            <person name="Stassen J.H."/>
            <person name="Sykes S."/>
            <person name="Tripathy S."/>
            <person name="van den Berg H."/>
            <person name="Vega-Arreguin J.C."/>
            <person name="Wawra S."/>
            <person name="Young S.K."/>
            <person name="Zeng Q."/>
            <person name="Dieguez-Uribeondo J."/>
            <person name="Russ C."/>
            <person name="Tyler B.M."/>
            <person name="van West P."/>
        </authorList>
    </citation>
    <scope>NUCLEOTIDE SEQUENCE [LARGE SCALE GENOMIC DNA]</scope>
    <source>
        <strain evidence="3 4">CBS 223.65</strain>
    </source>
</reference>
<keyword evidence="4" id="KW-1185">Reference proteome</keyword>
<evidence type="ECO:0000256" key="1">
    <source>
        <dbReference type="SAM" id="MobiDB-lite"/>
    </source>
</evidence>
<dbReference type="KEGG" id="spar:SPRG_08851"/>
<dbReference type="PANTHER" id="PTHR12722:SF0">
    <property type="entry name" value="PROTEIN FAM50A"/>
    <property type="match status" value="1"/>
</dbReference>
<evidence type="ECO:0000313" key="3">
    <source>
        <dbReference type="EMBL" id="KDO25910.1"/>
    </source>
</evidence>
<dbReference type="RefSeq" id="XP_012203470.1">
    <property type="nucleotide sequence ID" value="XM_012348080.1"/>
</dbReference>
<dbReference type="PANTHER" id="PTHR12722">
    <property type="entry name" value="XAP-5 PROTEIN-RELATED"/>
    <property type="match status" value="1"/>
</dbReference>
<evidence type="ECO:0000313" key="4">
    <source>
        <dbReference type="Proteomes" id="UP000030745"/>
    </source>
</evidence>
<dbReference type="GeneID" id="24131056"/>
<feature type="compositionally biased region" description="Basic and acidic residues" evidence="1">
    <location>
        <begin position="30"/>
        <end position="40"/>
    </location>
</feature>
<evidence type="ECO:0000259" key="2">
    <source>
        <dbReference type="Pfam" id="PF04921"/>
    </source>
</evidence>
<dbReference type="EMBL" id="KK583228">
    <property type="protein sequence ID" value="KDO25910.1"/>
    <property type="molecule type" value="Genomic_DNA"/>
</dbReference>
<dbReference type="Pfam" id="PF04921">
    <property type="entry name" value="XAP5"/>
    <property type="match status" value="1"/>
</dbReference>
<feature type="domain" description="FAM50A/XAP5 C-terminal" evidence="2">
    <location>
        <begin position="184"/>
        <end position="316"/>
    </location>
</feature>
<dbReference type="VEuPathDB" id="FungiDB:SPRG_08851"/>
<dbReference type="OrthoDB" id="1562195at2759"/>
<feature type="region of interest" description="Disordered" evidence="1">
    <location>
        <begin position="30"/>
        <end position="53"/>
    </location>
</feature>
<sequence length="326" mass="37230">MADLRRYGSSGVHTVEGVVAGKRAASLAKQREQQEQEFAAKKQQIAADNARGSRIDKSFLSHTDASSEAEFKRQTIGLVTAAEYRKRREDCLAPPEPALEVTKTGDASVVKPAPKKKKKKATMSFSLDSDDEMDAPAKRKKLKCPFVETAFLPDRDREAALQEEKAALQKEWVETQERIKKELLSVTFSYWDGAGHRRELSVEKATPIGKFLELVRKELAAEFPDIRTVSIDDLMYIKEDLIIPHQLSFYDLIVTKARGKTGPLFHFDVHDDVRLINDVRVEKDESHPGKVTHRLWYERNKHIFPASRWEMYDPNVPRHAPYSRKS</sequence>
<protein>
    <recommendedName>
        <fullName evidence="2">FAM50A/XAP5 C-terminal domain-containing protein</fullName>
    </recommendedName>
</protein>
<dbReference type="InterPro" id="IPR048337">
    <property type="entry name" value="FAM50A/XAP5_C"/>
</dbReference>
<proteinExistence type="predicted"/>
<organism evidence="3 4">
    <name type="scientific">Saprolegnia parasitica (strain CBS 223.65)</name>
    <dbReference type="NCBI Taxonomy" id="695850"/>
    <lineage>
        <taxon>Eukaryota</taxon>
        <taxon>Sar</taxon>
        <taxon>Stramenopiles</taxon>
        <taxon>Oomycota</taxon>
        <taxon>Saprolegniomycetes</taxon>
        <taxon>Saprolegniales</taxon>
        <taxon>Saprolegniaceae</taxon>
        <taxon>Saprolegnia</taxon>
    </lineage>
</organism>
<dbReference type="GO" id="GO:0006325">
    <property type="term" value="P:chromatin organization"/>
    <property type="evidence" value="ECO:0007669"/>
    <property type="project" value="TreeGrafter"/>
</dbReference>
<dbReference type="OMA" id="HKGGTVQ"/>
<dbReference type="Proteomes" id="UP000030745">
    <property type="component" value="Unassembled WGS sequence"/>
</dbReference>
<accession>A0A067C9Q3</accession>
<dbReference type="InterPro" id="IPR007005">
    <property type="entry name" value="XAP5"/>
</dbReference>
<dbReference type="GO" id="GO:0005634">
    <property type="term" value="C:nucleus"/>
    <property type="evidence" value="ECO:0007669"/>
    <property type="project" value="InterPro"/>
</dbReference>
<feature type="region of interest" description="Disordered" evidence="1">
    <location>
        <begin position="103"/>
        <end position="131"/>
    </location>
</feature>
<gene>
    <name evidence="3" type="ORF">SPRG_08851</name>
</gene>
<dbReference type="AlphaFoldDB" id="A0A067C9Q3"/>